<feature type="transmembrane region" description="Helical" evidence="1">
    <location>
        <begin position="7"/>
        <end position="23"/>
    </location>
</feature>
<evidence type="ECO:0000256" key="1">
    <source>
        <dbReference type="SAM" id="Phobius"/>
    </source>
</evidence>
<keyword evidence="1" id="KW-0472">Membrane</keyword>
<accession>A0ABY4TG85</accession>
<name>A0ABY4TG85_9ACTN</name>
<organism evidence="2 3">
    <name type="scientific">Streptomyces sudanensis</name>
    <dbReference type="NCBI Taxonomy" id="436397"/>
    <lineage>
        <taxon>Bacteria</taxon>
        <taxon>Bacillati</taxon>
        <taxon>Actinomycetota</taxon>
        <taxon>Actinomycetes</taxon>
        <taxon>Kitasatosporales</taxon>
        <taxon>Streptomycetaceae</taxon>
        <taxon>Streptomyces</taxon>
    </lineage>
</organism>
<feature type="transmembrane region" description="Helical" evidence="1">
    <location>
        <begin position="29"/>
        <end position="47"/>
    </location>
</feature>
<dbReference type="EMBL" id="CP095474">
    <property type="protein sequence ID" value="URN16591.1"/>
    <property type="molecule type" value="Genomic_DNA"/>
</dbReference>
<sequence length="120" mass="12217">MRVPPFAVGLWYVAAGALLVFGGDGLRPVLGLLLTAEGAVLVTRGGRGSRGDARARLDVRLGCWATLVIVAVAAAVWVYGTVSGGARPLTDAVLADGLLLQGIALTVPAAAVLLTTRREA</sequence>
<dbReference type="Proteomes" id="UP001056383">
    <property type="component" value="Chromosome"/>
</dbReference>
<keyword evidence="1" id="KW-1133">Transmembrane helix</keyword>
<reference evidence="2" key="1">
    <citation type="submission" date="2022-04" db="EMBL/GenBank/DDBJ databases">
        <title>Systematic whole-genome sequencing reveals an unexpected diversity among actinomycetoma pathogens and provides insights into their antibacterial susceptibilities.</title>
        <authorList>
            <person name="Watson A.K."/>
            <person name="Kepplinger B."/>
            <person name="Bakhiet S.M."/>
            <person name="Mhmoud N.A."/>
            <person name="Chapman J."/>
            <person name="Allenby N."/>
            <person name="Mickiewicz K."/>
            <person name="Goodfellow M."/>
            <person name="Fahal A.H."/>
            <person name="Errington J."/>
        </authorList>
    </citation>
    <scope>NUCLEOTIDE SEQUENCE</scope>
    <source>
        <strain evidence="2">SD 504</strain>
    </source>
</reference>
<evidence type="ECO:0000313" key="2">
    <source>
        <dbReference type="EMBL" id="URN16591.1"/>
    </source>
</evidence>
<proteinExistence type="predicted"/>
<gene>
    <name evidence="2" type="ORF">MW084_12295</name>
</gene>
<protein>
    <submittedName>
        <fullName evidence="2">Uncharacterized protein</fullName>
    </submittedName>
</protein>
<keyword evidence="3" id="KW-1185">Reference proteome</keyword>
<feature type="transmembrane region" description="Helical" evidence="1">
    <location>
        <begin position="92"/>
        <end position="114"/>
    </location>
</feature>
<evidence type="ECO:0000313" key="3">
    <source>
        <dbReference type="Proteomes" id="UP001056383"/>
    </source>
</evidence>
<dbReference type="RefSeq" id="WP_158684306.1">
    <property type="nucleotide sequence ID" value="NZ_CP095474.1"/>
</dbReference>
<feature type="transmembrane region" description="Helical" evidence="1">
    <location>
        <begin position="59"/>
        <end position="80"/>
    </location>
</feature>
<keyword evidence="1" id="KW-0812">Transmembrane</keyword>